<dbReference type="InterPro" id="IPR014016">
    <property type="entry name" value="UvrD-like_ATP-bd"/>
</dbReference>
<accession>A0A5B9QLZ4</accession>
<dbReference type="Pfam" id="PF12705">
    <property type="entry name" value="PDDEXK_1"/>
    <property type="match status" value="1"/>
</dbReference>
<dbReference type="GO" id="GO:0004527">
    <property type="term" value="F:exonuclease activity"/>
    <property type="evidence" value="ECO:0007669"/>
    <property type="project" value="UniProtKB-KW"/>
</dbReference>
<evidence type="ECO:0000259" key="15">
    <source>
        <dbReference type="PROSITE" id="PS51198"/>
    </source>
</evidence>
<keyword evidence="1" id="KW-0540">Nuclease</keyword>
<dbReference type="InterPro" id="IPR038726">
    <property type="entry name" value="PDDEXK_AddAB-type"/>
</dbReference>
<protein>
    <recommendedName>
        <fullName evidence="12">DNA 3'-5' helicase</fullName>
        <ecNumber evidence="12">5.6.2.4</ecNumber>
    </recommendedName>
</protein>
<dbReference type="SUPFAM" id="SSF52980">
    <property type="entry name" value="Restriction endonuclease-like"/>
    <property type="match status" value="1"/>
</dbReference>
<evidence type="ECO:0000256" key="1">
    <source>
        <dbReference type="ARBA" id="ARBA00022722"/>
    </source>
</evidence>
<dbReference type="GO" id="GO:0005524">
    <property type="term" value="F:ATP binding"/>
    <property type="evidence" value="ECO:0007669"/>
    <property type="project" value="UniProtKB-UniRule"/>
</dbReference>
<dbReference type="GO" id="GO:0033202">
    <property type="term" value="C:DNA helicase complex"/>
    <property type="evidence" value="ECO:0007669"/>
    <property type="project" value="TreeGrafter"/>
</dbReference>
<dbReference type="GO" id="GO:0000725">
    <property type="term" value="P:recombinational repair"/>
    <property type="evidence" value="ECO:0007669"/>
    <property type="project" value="TreeGrafter"/>
</dbReference>
<keyword evidence="7 14" id="KW-0067">ATP-binding</keyword>
<dbReference type="Gene3D" id="3.90.320.10">
    <property type="match status" value="1"/>
</dbReference>
<dbReference type="InterPro" id="IPR011604">
    <property type="entry name" value="PDDEXK-like_dom_sf"/>
</dbReference>
<evidence type="ECO:0000313" key="17">
    <source>
        <dbReference type="EMBL" id="QEG35181.1"/>
    </source>
</evidence>
<evidence type="ECO:0000259" key="16">
    <source>
        <dbReference type="PROSITE" id="PS51217"/>
    </source>
</evidence>
<gene>
    <name evidence="17" type="primary">addA</name>
    <name evidence="17" type="ORF">Pr1d_24740</name>
</gene>
<evidence type="ECO:0000256" key="2">
    <source>
        <dbReference type="ARBA" id="ARBA00022741"/>
    </source>
</evidence>
<dbReference type="Pfam" id="PF13361">
    <property type="entry name" value="UvrD_C"/>
    <property type="match status" value="1"/>
</dbReference>
<dbReference type="InterPro" id="IPR000212">
    <property type="entry name" value="DNA_helicase_UvrD/REP"/>
</dbReference>
<evidence type="ECO:0000256" key="11">
    <source>
        <dbReference type="ARBA" id="ARBA00034617"/>
    </source>
</evidence>
<comment type="catalytic activity">
    <reaction evidence="13">
        <text>ATP + H2O = ADP + phosphate + H(+)</text>
        <dbReference type="Rhea" id="RHEA:13065"/>
        <dbReference type="ChEBI" id="CHEBI:15377"/>
        <dbReference type="ChEBI" id="CHEBI:15378"/>
        <dbReference type="ChEBI" id="CHEBI:30616"/>
        <dbReference type="ChEBI" id="CHEBI:43474"/>
        <dbReference type="ChEBI" id="CHEBI:456216"/>
        <dbReference type="EC" id="5.6.2.4"/>
    </reaction>
</comment>
<evidence type="ECO:0000256" key="4">
    <source>
        <dbReference type="ARBA" id="ARBA00022801"/>
    </source>
</evidence>
<dbReference type="PROSITE" id="PS51198">
    <property type="entry name" value="UVRD_HELICASE_ATP_BIND"/>
    <property type="match status" value="1"/>
</dbReference>
<keyword evidence="3" id="KW-0227">DNA damage</keyword>
<sequence length="1175" mass="131424">MTSSTVYTDEQQRALDAYQQSVALSAGAGCGKTFVLTERFLSYLDPRVLEPTAELDELVAITFTDAAAREMRDRIRLSCYDRLKVATAVDEQQAWRRLLRILDTARISTIHSFCGSLLRSHAVEAQLDPRFEQLDAASADLLRLRTLDDRLRQLLLKRDEAVIQLATRFGLSKLREHLVGLLGKDLSGVVASWLEATPDEVIAAWKKYYNQKTIPLVIQELLDAAPIRDLQTICEKGGFAADELQAHCSRILAILRELPECDNPTRLLDELQSLARVQGNAAKKKNWIDESDFESFRDACKAVRDGVIKKSILYKPWNEEQLQDTANAGLALLALATDVARCYESAKQERNVLDYDDLMHKAHSLLTAPEFAAARKNLADSTKLLLVDEFQDTDPVQVELVKALCGDGWAGEGLFVVGDAKQSIYRFRGAQPAVSRQLREHLPPESQLSLTTNFRSQGAVLDFVNALFCDAFEEEYQPLRPSREQQTPLPAIEFFWAITDTKEDDSIPAQLRGAQRDRYREARFVARRLAAMIDSEDSLVVENNSLRPVKQGDIAILFRTLSDVQVYEEALREQGLDYYLAGGHAFYAQQEVYDVLHLLRSVCSVADELSLAGALRSPLFAVEDETLFWLVNKHRSLQAALMSPNSIKELSPVEQAKVTHAANTFQELRDRKDDLLVAELLTLAIELTGYDATLRSEFLGERKLANLHKLVEQARTLDELNPGDLSGFVTQLTEFVARAPKEPVAATTAEGDVIRIMTIHNAKGLEFPVVVVPDLERKRPSSKQDPVFDEELGPLVPSSDSSCVGWDLYQQAEKIEDNAERLRLLYVACTRAADFLILSSSIKDLNKPSSDWLKFLDERFDLASGDCIADLPEGYMTPQIRVTTNEPVSERKPARRTRGADLLKLVEKTCKMAVQDKGIVPEGVGTIPLHLRARQRFSFSSISGKLQKQIVRAEPVIGEEAIDAPTFDPRDFGTFVHEVLDQAFEKRGQNSFSEKSSDPFVESDLFSESDVHELCEFLAPSHLKQNVEEAAAEAANLVQSFLHSPRAQQMASARCLLREVEFLLPGELVSDTLAGRYLEGIIDCLYQDESGNWHLLDYKTNQVTAAEVPAAAGNYAMQMFVYGLACERALGVRPVESVLYFLRPAVEHAWVQSKEEQAGLVQEVCRGVEDLITAK</sequence>
<proteinExistence type="predicted"/>
<evidence type="ECO:0000256" key="3">
    <source>
        <dbReference type="ARBA" id="ARBA00022763"/>
    </source>
</evidence>
<evidence type="ECO:0000256" key="14">
    <source>
        <dbReference type="PROSITE-ProRule" id="PRU00560"/>
    </source>
</evidence>
<keyword evidence="18" id="KW-1185">Reference proteome</keyword>
<comment type="catalytic activity">
    <reaction evidence="11">
        <text>Couples ATP hydrolysis with the unwinding of duplex DNA by translocating in the 3'-5' direction.</text>
        <dbReference type="EC" id="5.6.2.4"/>
    </reaction>
</comment>
<dbReference type="EMBL" id="CP042913">
    <property type="protein sequence ID" value="QEG35181.1"/>
    <property type="molecule type" value="Genomic_DNA"/>
</dbReference>
<evidence type="ECO:0000256" key="6">
    <source>
        <dbReference type="ARBA" id="ARBA00022839"/>
    </source>
</evidence>
<evidence type="ECO:0000256" key="9">
    <source>
        <dbReference type="ARBA" id="ARBA00023204"/>
    </source>
</evidence>
<keyword evidence="8" id="KW-0238">DNA-binding</keyword>
<keyword evidence="4 14" id="KW-0378">Hydrolase</keyword>
<dbReference type="EC" id="5.6.2.4" evidence="12"/>
<dbReference type="InterPro" id="IPR014017">
    <property type="entry name" value="DNA_helicase_UvrD-like_C"/>
</dbReference>
<dbReference type="GO" id="GO:0016887">
    <property type="term" value="F:ATP hydrolysis activity"/>
    <property type="evidence" value="ECO:0007669"/>
    <property type="project" value="RHEA"/>
</dbReference>
<dbReference type="OrthoDB" id="9810135at2"/>
<dbReference type="Gene3D" id="1.10.486.10">
    <property type="entry name" value="PCRA, domain 4"/>
    <property type="match status" value="1"/>
</dbReference>
<dbReference type="KEGG" id="bgok:Pr1d_24740"/>
<evidence type="ECO:0000256" key="13">
    <source>
        <dbReference type="ARBA" id="ARBA00048988"/>
    </source>
</evidence>
<evidence type="ECO:0000256" key="5">
    <source>
        <dbReference type="ARBA" id="ARBA00022806"/>
    </source>
</evidence>
<evidence type="ECO:0000256" key="7">
    <source>
        <dbReference type="ARBA" id="ARBA00022840"/>
    </source>
</evidence>
<feature type="domain" description="UvrD-like helicase C-terminal" evidence="16">
    <location>
        <begin position="458"/>
        <end position="764"/>
    </location>
</feature>
<keyword evidence="5 14" id="KW-0347">Helicase</keyword>
<dbReference type="RefSeq" id="WP_148073725.1">
    <property type="nucleotide sequence ID" value="NZ_CP042913.1"/>
</dbReference>
<dbReference type="GO" id="GO:0043138">
    <property type="term" value="F:3'-5' DNA helicase activity"/>
    <property type="evidence" value="ECO:0007669"/>
    <property type="project" value="UniProtKB-EC"/>
</dbReference>
<keyword evidence="6" id="KW-0269">Exonuclease</keyword>
<dbReference type="SUPFAM" id="SSF52540">
    <property type="entry name" value="P-loop containing nucleoside triphosphate hydrolases"/>
    <property type="match status" value="1"/>
</dbReference>
<reference evidence="17 18" key="1">
    <citation type="submission" date="2019-08" db="EMBL/GenBank/DDBJ databases">
        <title>Deep-cultivation of Planctomycetes and their phenomic and genomic characterization uncovers novel biology.</title>
        <authorList>
            <person name="Wiegand S."/>
            <person name="Jogler M."/>
            <person name="Boedeker C."/>
            <person name="Pinto D."/>
            <person name="Vollmers J."/>
            <person name="Rivas-Marin E."/>
            <person name="Kohn T."/>
            <person name="Peeters S.H."/>
            <person name="Heuer A."/>
            <person name="Rast P."/>
            <person name="Oberbeckmann S."/>
            <person name="Bunk B."/>
            <person name="Jeske O."/>
            <person name="Meyerdierks A."/>
            <person name="Storesund J.E."/>
            <person name="Kallscheuer N."/>
            <person name="Luecker S."/>
            <person name="Lage O.M."/>
            <person name="Pohl T."/>
            <person name="Merkel B.J."/>
            <person name="Hornburger P."/>
            <person name="Mueller R.-W."/>
            <person name="Bruemmer F."/>
            <person name="Labrenz M."/>
            <person name="Spormann A.M."/>
            <person name="Op den Camp H."/>
            <person name="Overmann J."/>
            <person name="Amann R."/>
            <person name="Jetten M.S.M."/>
            <person name="Mascher T."/>
            <person name="Medema M.H."/>
            <person name="Devos D.P."/>
            <person name="Kaster A.-K."/>
            <person name="Ovreas L."/>
            <person name="Rohde M."/>
            <person name="Galperin M.Y."/>
            <person name="Jogler C."/>
        </authorList>
    </citation>
    <scope>NUCLEOTIDE SEQUENCE [LARGE SCALE GENOMIC DNA]</scope>
    <source>
        <strain evidence="17 18">Pr1d</strain>
    </source>
</reference>
<evidence type="ECO:0000256" key="8">
    <source>
        <dbReference type="ARBA" id="ARBA00023125"/>
    </source>
</evidence>
<dbReference type="PANTHER" id="PTHR11070:SF48">
    <property type="entry name" value="ATP-DEPENDENT HELICASE_NUCLEASE SUBUNIT A"/>
    <property type="match status" value="1"/>
</dbReference>
<keyword evidence="2 14" id="KW-0547">Nucleotide-binding</keyword>
<organism evidence="17 18">
    <name type="scientific">Bythopirellula goksoeyrii</name>
    <dbReference type="NCBI Taxonomy" id="1400387"/>
    <lineage>
        <taxon>Bacteria</taxon>
        <taxon>Pseudomonadati</taxon>
        <taxon>Planctomycetota</taxon>
        <taxon>Planctomycetia</taxon>
        <taxon>Pirellulales</taxon>
        <taxon>Lacipirellulaceae</taxon>
        <taxon>Bythopirellula</taxon>
    </lineage>
</organism>
<evidence type="ECO:0000313" key="18">
    <source>
        <dbReference type="Proteomes" id="UP000323917"/>
    </source>
</evidence>
<feature type="domain" description="UvrD-like helicase ATP-binding" evidence="15">
    <location>
        <begin position="5"/>
        <end position="457"/>
    </location>
</feature>
<dbReference type="Proteomes" id="UP000323917">
    <property type="component" value="Chromosome"/>
</dbReference>
<name>A0A5B9QLZ4_9BACT</name>
<keyword evidence="10" id="KW-0413">Isomerase</keyword>
<feature type="binding site" evidence="14">
    <location>
        <begin position="26"/>
        <end position="33"/>
    </location>
    <ligand>
        <name>ATP</name>
        <dbReference type="ChEBI" id="CHEBI:30616"/>
    </ligand>
</feature>
<dbReference type="InterPro" id="IPR027417">
    <property type="entry name" value="P-loop_NTPase"/>
</dbReference>
<keyword evidence="9" id="KW-0234">DNA repair</keyword>
<dbReference type="AlphaFoldDB" id="A0A5B9QLZ4"/>
<dbReference type="GO" id="GO:0005829">
    <property type="term" value="C:cytosol"/>
    <property type="evidence" value="ECO:0007669"/>
    <property type="project" value="TreeGrafter"/>
</dbReference>
<dbReference type="PANTHER" id="PTHR11070">
    <property type="entry name" value="UVRD / RECB / PCRA DNA HELICASE FAMILY MEMBER"/>
    <property type="match status" value="1"/>
</dbReference>
<dbReference type="Pfam" id="PF00580">
    <property type="entry name" value="UvrD-helicase"/>
    <property type="match status" value="1"/>
</dbReference>
<evidence type="ECO:0000256" key="12">
    <source>
        <dbReference type="ARBA" id="ARBA00034808"/>
    </source>
</evidence>
<dbReference type="InterPro" id="IPR011335">
    <property type="entry name" value="Restrct_endonuc-II-like"/>
</dbReference>
<dbReference type="GO" id="GO:0003677">
    <property type="term" value="F:DNA binding"/>
    <property type="evidence" value="ECO:0007669"/>
    <property type="project" value="UniProtKB-KW"/>
</dbReference>
<dbReference type="PROSITE" id="PS51217">
    <property type="entry name" value="UVRD_HELICASE_CTER"/>
    <property type="match status" value="1"/>
</dbReference>
<evidence type="ECO:0000256" key="10">
    <source>
        <dbReference type="ARBA" id="ARBA00023235"/>
    </source>
</evidence>
<dbReference type="Gene3D" id="3.40.50.300">
    <property type="entry name" value="P-loop containing nucleotide triphosphate hydrolases"/>
    <property type="match status" value="4"/>
</dbReference>